<reference evidence="1" key="1">
    <citation type="submission" date="2021-01" db="EMBL/GenBank/DDBJ databases">
        <authorList>
            <person name="Corre E."/>
            <person name="Pelletier E."/>
            <person name="Niang G."/>
            <person name="Scheremetjew M."/>
            <person name="Finn R."/>
            <person name="Kale V."/>
            <person name="Holt S."/>
            <person name="Cochrane G."/>
            <person name="Meng A."/>
            <person name="Brown T."/>
            <person name="Cohen L."/>
        </authorList>
    </citation>
    <scope>NUCLEOTIDE SEQUENCE</scope>
    <source>
        <strain evidence="1">SPMC142</strain>
    </source>
</reference>
<sequence length="129" mass="14142">MSAAAMLSILSSLSGNFFKDLPHTLSASSSMATSVHSPTRGSTAMVPGEIDELNVEQLDVEPIEPFIGIWMADDKEVANLSADEQLVRQNHLQELYEGRIASLERFVAFLVLFHNMAKQVQVRAISPAK</sequence>
<gene>
    <name evidence="1" type="ORF">SACU0126_LOCUS21890</name>
</gene>
<proteinExistence type="predicted"/>
<name>A0A7S3T5U4_9SPIT</name>
<accession>A0A7S3T5U4</accession>
<protein>
    <submittedName>
        <fullName evidence="1">Uncharacterized protein</fullName>
    </submittedName>
</protein>
<dbReference type="AlphaFoldDB" id="A0A7S3T5U4"/>
<dbReference type="EMBL" id="HBIQ01068690">
    <property type="protein sequence ID" value="CAE0573598.1"/>
    <property type="molecule type" value="Transcribed_RNA"/>
</dbReference>
<organism evidence="1">
    <name type="scientific">Strombidinopsis acuminata</name>
    <dbReference type="NCBI Taxonomy" id="141414"/>
    <lineage>
        <taxon>Eukaryota</taxon>
        <taxon>Sar</taxon>
        <taxon>Alveolata</taxon>
        <taxon>Ciliophora</taxon>
        <taxon>Intramacronucleata</taxon>
        <taxon>Spirotrichea</taxon>
        <taxon>Choreotrichia</taxon>
        <taxon>Choreotrichida</taxon>
        <taxon>Strombidinopsidae</taxon>
        <taxon>Strombidinopsis</taxon>
    </lineage>
</organism>
<evidence type="ECO:0000313" key="1">
    <source>
        <dbReference type="EMBL" id="CAE0573598.1"/>
    </source>
</evidence>